<dbReference type="GeneID" id="64634817"/>
<dbReference type="RefSeq" id="XP_041189159.1">
    <property type="nucleotide sequence ID" value="XM_041340801.1"/>
</dbReference>
<keyword evidence="2" id="KW-1185">Reference proteome</keyword>
<dbReference type="EMBL" id="JABBWG010000034">
    <property type="protein sequence ID" value="KAG1809333.1"/>
    <property type="molecule type" value="Genomic_DNA"/>
</dbReference>
<accession>A0A9P7J8U1</accession>
<dbReference type="OrthoDB" id="2671844at2759"/>
<dbReference type="AlphaFoldDB" id="A0A9P7J8U1"/>
<comment type="caution">
    <text evidence="1">The sequence shown here is derived from an EMBL/GenBank/DDBJ whole genome shotgun (WGS) entry which is preliminary data.</text>
</comment>
<sequence>MSFVVPWDGAYRVQNVAYPKQKIGLRFHDIIVAGRHEDSAEPRIEEIKATSVSDYSKITIQSGSRYVGADSEKVVYNTLWVGCIVPRYWQVDDTASGLLMYLPNGDDGAEVQLTQDGAGEVSYWRFIPIRPPSN</sequence>
<proteinExistence type="predicted"/>
<name>A0A9P7J8U1_9AGAM</name>
<organism evidence="1 2">
    <name type="scientific">Suillus subaureus</name>
    <dbReference type="NCBI Taxonomy" id="48587"/>
    <lineage>
        <taxon>Eukaryota</taxon>
        <taxon>Fungi</taxon>
        <taxon>Dikarya</taxon>
        <taxon>Basidiomycota</taxon>
        <taxon>Agaricomycotina</taxon>
        <taxon>Agaricomycetes</taxon>
        <taxon>Agaricomycetidae</taxon>
        <taxon>Boletales</taxon>
        <taxon>Suillineae</taxon>
        <taxon>Suillaceae</taxon>
        <taxon>Suillus</taxon>
    </lineage>
</organism>
<gene>
    <name evidence="1" type="ORF">BJ212DRAFT_1484460</name>
</gene>
<evidence type="ECO:0000313" key="2">
    <source>
        <dbReference type="Proteomes" id="UP000807769"/>
    </source>
</evidence>
<dbReference type="Proteomes" id="UP000807769">
    <property type="component" value="Unassembled WGS sequence"/>
</dbReference>
<evidence type="ECO:0000313" key="1">
    <source>
        <dbReference type="EMBL" id="KAG1809333.1"/>
    </source>
</evidence>
<protein>
    <submittedName>
        <fullName evidence="1">Uncharacterized protein</fullName>
    </submittedName>
</protein>
<reference evidence="1" key="1">
    <citation type="journal article" date="2020" name="New Phytol.">
        <title>Comparative genomics reveals dynamic genome evolution in host specialist ectomycorrhizal fungi.</title>
        <authorList>
            <person name="Lofgren L.A."/>
            <person name="Nguyen N.H."/>
            <person name="Vilgalys R."/>
            <person name="Ruytinx J."/>
            <person name="Liao H.L."/>
            <person name="Branco S."/>
            <person name="Kuo A."/>
            <person name="LaButti K."/>
            <person name="Lipzen A."/>
            <person name="Andreopoulos W."/>
            <person name="Pangilinan J."/>
            <person name="Riley R."/>
            <person name="Hundley H."/>
            <person name="Na H."/>
            <person name="Barry K."/>
            <person name="Grigoriev I.V."/>
            <person name="Stajich J.E."/>
            <person name="Kennedy P.G."/>
        </authorList>
    </citation>
    <scope>NUCLEOTIDE SEQUENCE</scope>
    <source>
        <strain evidence="1">MN1</strain>
    </source>
</reference>